<dbReference type="PANTHER" id="PTHR35519">
    <property type="entry name" value="MEMBRANE PROTEINS"/>
    <property type="match status" value="1"/>
</dbReference>
<accession>K6Z888</accession>
<dbReference type="AlphaFoldDB" id="K6Z888"/>
<dbReference type="PANTHER" id="PTHR35519:SF2">
    <property type="entry name" value="PH DOMAIN PROTEIN"/>
    <property type="match status" value="1"/>
</dbReference>
<organism evidence="1 2">
    <name type="scientific">Paraglaciecola polaris LMG 21857</name>
    <dbReference type="NCBI Taxonomy" id="1129793"/>
    <lineage>
        <taxon>Bacteria</taxon>
        <taxon>Pseudomonadati</taxon>
        <taxon>Pseudomonadota</taxon>
        <taxon>Gammaproteobacteria</taxon>
        <taxon>Alteromonadales</taxon>
        <taxon>Alteromonadaceae</taxon>
        <taxon>Paraglaciecola</taxon>
    </lineage>
</organism>
<reference evidence="2" key="1">
    <citation type="journal article" date="2014" name="Environ. Microbiol.">
        <title>Comparative genomics of the marine bacterial genus Glaciecola reveals the high degree of genomic diversity and genomic characteristic for cold adaptation.</title>
        <authorList>
            <person name="Qin Q.L."/>
            <person name="Xie B.B."/>
            <person name="Yu Y."/>
            <person name="Shu Y.L."/>
            <person name="Rong J.C."/>
            <person name="Zhang Y.J."/>
            <person name="Zhao D.L."/>
            <person name="Chen X.L."/>
            <person name="Zhang X.Y."/>
            <person name="Chen B."/>
            <person name="Zhou B.C."/>
            <person name="Zhang Y.Z."/>
        </authorList>
    </citation>
    <scope>NUCLEOTIDE SEQUENCE [LARGE SCALE GENOMIC DNA]</scope>
    <source>
        <strain evidence="2">LMG 21857</strain>
    </source>
</reference>
<dbReference type="EMBL" id="BAER01000038">
    <property type="protein sequence ID" value="GAC32381.1"/>
    <property type="molecule type" value="Genomic_DNA"/>
</dbReference>
<name>K6Z888_9ALTE</name>
<evidence type="ECO:0000313" key="1">
    <source>
        <dbReference type="EMBL" id="GAC32381.1"/>
    </source>
</evidence>
<dbReference type="STRING" id="1129793.GPLA_1467"/>
<gene>
    <name evidence="1" type="ORF">GPLA_1467</name>
</gene>
<sequence length="143" mass="15771">MSSSELKAPDALRKAQKMAHLLDSAIGIPFTKIRFGLDSILGLVPGLGDLVGVALSAHIIRLAAQVGAPLSLRITMIRNAIFDFLIGLIPFIGDISDIFYKANRKNIRLLESWWINTHHEQISKQAAGHLAEWQKSTEPGKYD</sequence>
<proteinExistence type="predicted"/>
<dbReference type="InterPro" id="IPR025187">
    <property type="entry name" value="DUF4112"/>
</dbReference>
<comment type="caution">
    <text evidence="1">The sequence shown here is derived from an EMBL/GenBank/DDBJ whole genome shotgun (WGS) entry which is preliminary data.</text>
</comment>
<evidence type="ECO:0008006" key="3">
    <source>
        <dbReference type="Google" id="ProtNLM"/>
    </source>
</evidence>
<keyword evidence="2" id="KW-1185">Reference proteome</keyword>
<dbReference type="RefSeq" id="WP_007104179.1">
    <property type="nucleotide sequence ID" value="NZ_BAER01000038.1"/>
</dbReference>
<dbReference type="Proteomes" id="UP000006322">
    <property type="component" value="Unassembled WGS sequence"/>
</dbReference>
<protein>
    <recommendedName>
        <fullName evidence="3">DUF4112 domain-containing protein</fullName>
    </recommendedName>
</protein>
<evidence type="ECO:0000313" key="2">
    <source>
        <dbReference type="Proteomes" id="UP000006322"/>
    </source>
</evidence>
<dbReference type="Pfam" id="PF13430">
    <property type="entry name" value="DUF4112"/>
    <property type="match status" value="1"/>
</dbReference>